<evidence type="ECO:0000256" key="8">
    <source>
        <dbReference type="ARBA" id="ARBA00029586"/>
    </source>
</evidence>
<evidence type="ECO:0000256" key="9">
    <source>
        <dbReference type="ARBA" id="ARBA00034078"/>
    </source>
</evidence>
<dbReference type="EMBL" id="JAIEZQ010000001">
    <property type="protein sequence ID" value="MBY9073528.1"/>
    <property type="molecule type" value="Genomic_DNA"/>
</dbReference>
<comment type="cofactor">
    <cofactor evidence="9">
        <name>[2Fe-2S] cluster</name>
        <dbReference type="ChEBI" id="CHEBI:190135"/>
    </cofactor>
</comment>
<dbReference type="PROSITE" id="PS51296">
    <property type="entry name" value="RIESKE"/>
    <property type="match status" value="1"/>
</dbReference>
<dbReference type="CDD" id="cd03467">
    <property type="entry name" value="Rieske"/>
    <property type="match status" value="1"/>
</dbReference>
<dbReference type="InterPro" id="IPR005805">
    <property type="entry name" value="Rieske_Fe-S_prot_C"/>
</dbReference>
<evidence type="ECO:0000313" key="13">
    <source>
        <dbReference type="Proteomes" id="UP000754710"/>
    </source>
</evidence>
<keyword evidence="6" id="KW-0411">Iron-sulfur</keyword>
<comment type="caution">
    <text evidence="12">The sequence shown here is derived from an EMBL/GenBank/DDBJ whole genome shotgun (WGS) entry which is preliminary data.</text>
</comment>
<dbReference type="InterPro" id="IPR014349">
    <property type="entry name" value="Rieske_Fe-S_prot"/>
</dbReference>
<dbReference type="InterPro" id="IPR006311">
    <property type="entry name" value="TAT_signal"/>
</dbReference>
<feature type="compositionally biased region" description="Basic and acidic residues" evidence="10">
    <location>
        <begin position="8"/>
        <end position="20"/>
    </location>
</feature>
<evidence type="ECO:0000256" key="6">
    <source>
        <dbReference type="ARBA" id="ARBA00023014"/>
    </source>
</evidence>
<dbReference type="RefSeq" id="WP_221023316.1">
    <property type="nucleotide sequence ID" value="NZ_JAIEZQ010000001.1"/>
</dbReference>
<dbReference type="Proteomes" id="UP000754710">
    <property type="component" value="Unassembled WGS sequence"/>
</dbReference>
<dbReference type="InterPro" id="IPR036922">
    <property type="entry name" value="Rieske_2Fe-2S_sf"/>
</dbReference>
<feature type="region of interest" description="Disordered" evidence="10">
    <location>
        <begin position="1"/>
        <end position="20"/>
    </location>
</feature>
<keyword evidence="3" id="KW-0001">2Fe-2S</keyword>
<name>A0ABS7RES7_9ACTN</name>
<feature type="compositionally biased region" description="Low complexity" evidence="10">
    <location>
        <begin position="48"/>
        <end position="64"/>
    </location>
</feature>
<evidence type="ECO:0000256" key="4">
    <source>
        <dbReference type="ARBA" id="ARBA00022723"/>
    </source>
</evidence>
<evidence type="ECO:0000256" key="1">
    <source>
        <dbReference type="ARBA" id="ARBA00002494"/>
    </source>
</evidence>
<feature type="region of interest" description="Disordered" evidence="10">
    <location>
        <begin position="45"/>
        <end position="64"/>
    </location>
</feature>
<dbReference type="PROSITE" id="PS51318">
    <property type="entry name" value="TAT"/>
    <property type="match status" value="1"/>
</dbReference>
<protein>
    <recommendedName>
        <fullName evidence="2">Cytochrome bc1 complex Rieske iron-sulfur subunit</fullName>
    </recommendedName>
    <alternativeName>
        <fullName evidence="8">Cytochrome bc1 reductase complex subunit QcrA</fullName>
    </alternativeName>
</protein>
<dbReference type="InterPro" id="IPR017941">
    <property type="entry name" value="Rieske_2Fe-2S"/>
</dbReference>
<accession>A0ABS7RES7</accession>
<feature type="domain" description="Rieske" evidence="11">
    <location>
        <begin position="60"/>
        <end position="152"/>
    </location>
</feature>
<keyword evidence="13" id="KW-1185">Reference proteome</keyword>
<dbReference type="Pfam" id="PF00355">
    <property type="entry name" value="Rieske"/>
    <property type="match status" value="1"/>
</dbReference>
<evidence type="ECO:0000313" key="12">
    <source>
        <dbReference type="EMBL" id="MBY9073528.1"/>
    </source>
</evidence>
<keyword evidence="5" id="KW-0408">Iron</keyword>
<dbReference type="PRINTS" id="PR00162">
    <property type="entry name" value="RIESKE"/>
</dbReference>
<keyword evidence="4" id="KW-0479">Metal-binding</keyword>
<evidence type="ECO:0000256" key="5">
    <source>
        <dbReference type="ARBA" id="ARBA00023004"/>
    </source>
</evidence>
<comment type="function">
    <text evidence="1">Iron-sulfur subunit of the cytochrome bc1 complex, an essential component of the respiratory electron transport chain required for ATP synthesis. The bc1 complex catalyzes the oxidation of menaquinol and the reduction of cytochrome c in the respiratory chain. The bc1 complex operates through a Q-cycle mechanism that couples electron transfer to generation of the proton gradient that drives ATP synthesis.</text>
</comment>
<dbReference type="PANTHER" id="PTHR10134">
    <property type="entry name" value="CYTOCHROME B-C1 COMPLEX SUBUNIT RIESKE, MITOCHONDRIAL"/>
    <property type="match status" value="1"/>
</dbReference>
<evidence type="ECO:0000259" key="11">
    <source>
        <dbReference type="PROSITE" id="PS51296"/>
    </source>
</evidence>
<sequence>MTQGTSDRTPHDPSGHDLSRRGVLRGAAVGGLALPLLAACGSDGGDVAGSESTGGSASGGARVSTADVPVGGGTILKDAKVVVTQPAEGVFKAFTAVCTHQGCIVGSVTDGTINCPCHGSMFSIENGSVVDGPAPSPLAEKTVSVEGDQVTVG</sequence>
<gene>
    <name evidence="12" type="ORF">K1X13_01715</name>
</gene>
<feature type="region of interest" description="Disordered" evidence="10">
    <location>
        <begin position="133"/>
        <end position="153"/>
    </location>
</feature>
<keyword evidence="7" id="KW-1015">Disulfide bond</keyword>
<organism evidence="12 13">
    <name type="scientific">Nocardioides jiangsuensis</name>
    <dbReference type="NCBI Taxonomy" id="2866161"/>
    <lineage>
        <taxon>Bacteria</taxon>
        <taxon>Bacillati</taxon>
        <taxon>Actinomycetota</taxon>
        <taxon>Actinomycetes</taxon>
        <taxon>Propionibacteriales</taxon>
        <taxon>Nocardioidaceae</taxon>
        <taxon>Nocardioides</taxon>
    </lineage>
</organism>
<evidence type="ECO:0000256" key="7">
    <source>
        <dbReference type="ARBA" id="ARBA00023157"/>
    </source>
</evidence>
<reference evidence="12 13" key="1">
    <citation type="submission" date="2021-08" db="EMBL/GenBank/DDBJ databases">
        <title>Nocardioides bacterium WL0053 sp. nov., isolated from the sediment.</title>
        <authorList>
            <person name="Wang L."/>
            <person name="Zhang D."/>
            <person name="Zhang A."/>
        </authorList>
    </citation>
    <scope>NUCLEOTIDE SEQUENCE [LARGE SCALE GENOMIC DNA]</scope>
    <source>
        <strain evidence="12 13">WL0053</strain>
    </source>
</reference>
<dbReference type="SUPFAM" id="SSF50022">
    <property type="entry name" value="ISP domain"/>
    <property type="match status" value="1"/>
</dbReference>
<evidence type="ECO:0000256" key="3">
    <source>
        <dbReference type="ARBA" id="ARBA00022714"/>
    </source>
</evidence>
<evidence type="ECO:0000256" key="2">
    <source>
        <dbReference type="ARBA" id="ARBA00015816"/>
    </source>
</evidence>
<evidence type="ECO:0000256" key="10">
    <source>
        <dbReference type="SAM" id="MobiDB-lite"/>
    </source>
</evidence>
<dbReference type="Gene3D" id="2.102.10.10">
    <property type="entry name" value="Rieske [2Fe-2S] iron-sulphur domain"/>
    <property type="match status" value="1"/>
</dbReference>
<proteinExistence type="predicted"/>